<dbReference type="OrthoDB" id="8062037at2759"/>
<feature type="compositionally biased region" description="Basic and acidic residues" evidence="9">
    <location>
        <begin position="52"/>
        <end position="66"/>
    </location>
</feature>
<evidence type="ECO:0000256" key="2">
    <source>
        <dbReference type="ARBA" id="ARBA00022692"/>
    </source>
</evidence>
<evidence type="ECO:0000313" key="12">
    <source>
        <dbReference type="Proteomes" id="UP000054524"/>
    </source>
</evidence>
<dbReference type="SMART" id="SM00184">
    <property type="entry name" value="RING"/>
    <property type="match status" value="1"/>
</dbReference>
<comment type="subcellular location">
    <subcellularLocation>
        <location evidence="1">Membrane</location>
    </subcellularLocation>
</comment>
<keyword evidence="6" id="KW-1133">Transmembrane helix</keyword>
<feature type="domain" description="RING-type" evidence="10">
    <location>
        <begin position="141"/>
        <end position="182"/>
    </location>
</feature>
<name>A0A086J1M1_NEMA1</name>
<proteinExistence type="predicted"/>
<dbReference type="Gene3D" id="3.30.40.10">
    <property type="entry name" value="Zinc/RING finger domain, C3HC4 (zinc finger)"/>
    <property type="match status" value="1"/>
</dbReference>
<dbReference type="SUPFAM" id="SSF57850">
    <property type="entry name" value="RING/U-box"/>
    <property type="match status" value="1"/>
</dbReference>
<dbReference type="GO" id="GO:0016020">
    <property type="term" value="C:membrane"/>
    <property type="evidence" value="ECO:0007669"/>
    <property type="project" value="UniProtKB-SubCell"/>
</dbReference>
<keyword evidence="2" id="KW-0812">Transmembrane</keyword>
<dbReference type="Pfam" id="PF13639">
    <property type="entry name" value="zf-RING_2"/>
    <property type="match status" value="1"/>
</dbReference>
<accession>A0A086J1M1</accession>
<comment type="caution">
    <text evidence="11">The sequence shown here is derived from an EMBL/GenBank/DDBJ whole genome shotgun (WGS) entry which is preliminary data.</text>
</comment>
<gene>
    <name evidence="11" type="ORF">NESG_01151</name>
</gene>
<evidence type="ECO:0000256" key="3">
    <source>
        <dbReference type="ARBA" id="ARBA00022723"/>
    </source>
</evidence>
<evidence type="ECO:0000259" key="10">
    <source>
        <dbReference type="PROSITE" id="PS50089"/>
    </source>
</evidence>
<keyword evidence="5" id="KW-0862">Zinc</keyword>
<dbReference type="AlphaFoldDB" id="A0A086J1M1"/>
<protein>
    <recommendedName>
        <fullName evidence="10">RING-type domain-containing protein</fullName>
    </recommendedName>
</protein>
<evidence type="ECO:0000313" key="11">
    <source>
        <dbReference type="EMBL" id="KFG26039.1"/>
    </source>
</evidence>
<keyword evidence="4 8" id="KW-0863">Zinc-finger</keyword>
<keyword evidence="3" id="KW-0479">Metal-binding</keyword>
<dbReference type="InterPro" id="IPR013083">
    <property type="entry name" value="Znf_RING/FYVE/PHD"/>
</dbReference>
<keyword evidence="7" id="KW-0472">Membrane</keyword>
<evidence type="ECO:0000256" key="8">
    <source>
        <dbReference type="PROSITE-ProRule" id="PRU00175"/>
    </source>
</evidence>
<evidence type="ECO:0000256" key="6">
    <source>
        <dbReference type="ARBA" id="ARBA00022989"/>
    </source>
</evidence>
<evidence type="ECO:0000256" key="1">
    <source>
        <dbReference type="ARBA" id="ARBA00004370"/>
    </source>
</evidence>
<dbReference type="HOGENOM" id="CLU_1421767_0_0_1"/>
<evidence type="ECO:0000256" key="9">
    <source>
        <dbReference type="SAM" id="MobiDB-lite"/>
    </source>
</evidence>
<dbReference type="InterPro" id="IPR001841">
    <property type="entry name" value="Znf_RING"/>
</dbReference>
<sequence>MAQSEIPSKATTQTKNSTADCRDMIMKSILAGKKLLKKSEKTWPNSAARNGPVEETKIENKKSAHSEEGQGVCAMSRIIGILGRDRKNWQYISEQPIFPKNTENRIVDKRRPGLKKKYIKYVKYTERPDTHTSRQKESELCAICLNKYISINICGILKCNHIFHKTCINSYISVAGHCPICRRDIISGVIN</sequence>
<organism evidence="11 12">
    <name type="scientific">Nematocida ausubeli (strain ATCC PRA-371 / ERTm2)</name>
    <name type="common">Nematode killer fungus</name>
    <dbReference type="NCBI Taxonomy" id="1913371"/>
    <lineage>
        <taxon>Eukaryota</taxon>
        <taxon>Fungi</taxon>
        <taxon>Fungi incertae sedis</taxon>
        <taxon>Microsporidia</taxon>
        <taxon>Nematocida</taxon>
    </lineage>
</organism>
<dbReference type="EMBL" id="AKIJ01000003">
    <property type="protein sequence ID" value="KFG26039.1"/>
    <property type="molecule type" value="Genomic_DNA"/>
</dbReference>
<dbReference type="PANTHER" id="PTHR46539">
    <property type="entry name" value="E3 UBIQUITIN-PROTEIN LIGASE ATL42"/>
    <property type="match status" value="1"/>
</dbReference>
<evidence type="ECO:0000256" key="5">
    <source>
        <dbReference type="ARBA" id="ARBA00022833"/>
    </source>
</evidence>
<dbReference type="PANTHER" id="PTHR46539:SF1">
    <property type="entry name" value="E3 UBIQUITIN-PROTEIN LIGASE ATL42"/>
    <property type="match status" value="1"/>
</dbReference>
<dbReference type="GeneID" id="77676124"/>
<evidence type="ECO:0000256" key="4">
    <source>
        <dbReference type="ARBA" id="ARBA00022771"/>
    </source>
</evidence>
<keyword evidence="12" id="KW-1185">Reference proteome</keyword>
<dbReference type="GO" id="GO:0008270">
    <property type="term" value="F:zinc ion binding"/>
    <property type="evidence" value="ECO:0007669"/>
    <property type="project" value="UniProtKB-KW"/>
</dbReference>
<dbReference type="PROSITE" id="PS50089">
    <property type="entry name" value="ZF_RING_2"/>
    <property type="match status" value="1"/>
</dbReference>
<reference evidence="11 12" key="1">
    <citation type="journal article" date="2014" name="Genome Announc.">
        <title>Genome Sequence of the Microsporidian Species Nematocida sp1 Strain ERTm6 (ATCC PRA-372).</title>
        <authorList>
            <person name="Bakowski M.A."/>
            <person name="Priest M."/>
            <person name="Young S."/>
            <person name="Cuomo C.A."/>
            <person name="Troemel E.R."/>
        </authorList>
    </citation>
    <scope>NUCLEOTIDE SEQUENCE [LARGE SCALE GENOMIC DNA]</scope>
    <source>
        <strain evidence="11 12">ERTm6</strain>
    </source>
</reference>
<dbReference type="RefSeq" id="XP_052904594.1">
    <property type="nucleotide sequence ID" value="XM_053048789.1"/>
</dbReference>
<dbReference type="Proteomes" id="UP000054524">
    <property type="component" value="Unassembled WGS sequence"/>
</dbReference>
<evidence type="ECO:0000256" key="7">
    <source>
        <dbReference type="ARBA" id="ARBA00023136"/>
    </source>
</evidence>
<feature type="region of interest" description="Disordered" evidence="9">
    <location>
        <begin position="41"/>
        <end position="66"/>
    </location>
</feature>